<proteinExistence type="predicted"/>
<dbReference type="Proteomes" id="UP000003100">
    <property type="component" value="Unassembled WGS sequence"/>
</dbReference>
<reference evidence="1 2" key="1">
    <citation type="submission" date="2009-01" db="EMBL/GenBank/DDBJ databases">
        <authorList>
            <person name="Fulton L."/>
            <person name="Clifton S."/>
            <person name="Fulton B."/>
            <person name="Xu J."/>
            <person name="Minx P."/>
            <person name="Pepin K.H."/>
            <person name="Johnson M."/>
            <person name="Bhonagiri V."/>
            <person name="Nash W.E."/>
            <person name="Mardis E.R."/>
            <person name="Wilson R.K."/>
        </authorList>
    </citation>
    <scope>NUCLEOTIDE SEQUENCE [LARGE SCALE GENOMIC DNA]</scope>
    <source>
        <strain evidence="2">DSM 10507 / JCM 14656 / S5a33</strain>
    </source>
</reference>
<dbReference type="EMBL" id="ACBZ01000164">
    <property type="protein sequence ID" value="EEG48098.1"/>
    <property type="molecule type" value="Genomic_DNA"/>
</dbReference>
<name>C0CQ55_BLAHS</name>
<evidence type="ECO:0000313" key="1">
    <source>
        <dbReference type="EMBL" id="EEG48098.1"/>
    </source>
</evidence>
<accession>C0CQ55</accession>
<organism evidence="1 2">
    <name type="scientific">Blautia hydrogenotrophica (strain DSM 10507 / JCM 14656 / S5a33)</name>
    <name type="common">Ruminococcus hydrogenotrophicus</name>
    <dbReference type="NCBI Taxonomy" id="476272"/>
    <lineage>
        <taxon>Bacteria</taxon>
        <taxon>Bacillati</taxon>
        <taxon>Bacillota</taxon>
        <taxon>Clostridia</taxon>
        <taxon>Lachnospirales</taxon>
        <taxon>Lachnospiraceae</taxon>
        <taxon>Blautia</taxon>
    </lineage>
</organism>
<evidence type="ECO:0000313" key="2">
    <source>
        <dbReference type="Proteomes" id="UP000003100"/>
    </source>
</evidence>
<gene>
    <name evidence="1" type="ORF">RUMHYD_03008</name>
</gene>
<comment type="caution">
    <text evidence="1">The sequence shown here is derived from an EMBL/GenBank/DDBJ whole genome shotgun (WGS) entry which is preliminary data.</text>
</comment>
<keyword evidence="2" id="KW-1185">Reference proteome</keyword>
<dbReference type="PATRIC" id="fig|476272.21.peg.1144"/>
<reference evidence="1 2" key="2">
    <citation type="submission" date="2009-02" db="EMBL/GenBank/DDBJ databases">
        <title>Draft genome sequence of Blautia hydrogenotrophica DSM 10507 (Ruminococcus hydrogenotrophicus DSM 10507).</title>
        <authorList>
            <person name="Sudarsanam P."/>
            <person name="Ley R."/>
            <person name="Guruge J."/>
            <person name="Turnbaugh P.J."/>
            <person name="Mahowald M."/>
            <person name="Liep D."/>
            <person name="Gordon J."/>
        </authorList>
    </citation>
    <scope>NUCLEOTIDE SEQUENCE [LARGE SCALE GENOMIC DNA]</scope>
    <source>
        <strain evidence="2">DSM 10507 / JCM 14656 / S5a33</strain>
    </source>
</reference>
<dbReference type="AlphaFoldDB" id="C0CQ55"/>
<protein>
    <submittedName>
        <fullName evidence="1">Uncharacterized protein</fullName>
    </submittedName>
</protein>
<dbReference type="HOGENOM" id="CLU_3180785_0_0_9"/>
<sequence>MPRYCATMSCLNHENCAILNVIFQNLRLSQQRGQKGSKEHVSGYLI</sequence>